<dbReference type="RefSeq" id="WP_231335593.1">
    <property type="nucleotide sequence ID" value="NZ_CP059572.1"/>
</dbReference>
<dbReference type="SMART" id="SM00255">
    <property type="entry name" value="TIR"/>
    <property type="match status" value="1"/>
</dbReference>
<reference evidence="3" key="1">
    <citation type="submission" date="2020-07" db="EMBL/GenBank/DDBJ databases">
        <authorList>
            <person name="Tarantini F.S."/>
            <person name="Hong K.W."/>
            <person name="Chan K.G."/>
        </authorList>
    </citation>
    <scope>NUCLEOTIDE SEQUENCE</scope>
    <source>
        <strain evidence="3">32-07</strain>
    </source>
</reference>
<dbReference type="InterPro" id="IPR000157">
    <property type="entry name" value="TIR_dom"/>
</dbReference>
<sequence length="211" mass="22674">MDAVWLILTSVGTTAGVVAATAGVVGTAHNLRRSREARAAPSRAAPAPPGSPAPASPPAGAHGTAGPPPGGASRDERDVFVAYSRDDETWVRDLAVRLEAAGFTVWLDAWDVGEGEVFVERIEAGIRRARNALMVIGARTPDEPLTRQEYAALMTRSIERGLRFIPVVRGAGEVPVFLATRRCVDFRDPAPFEERFDVLVRALRGERPARV</sequence>
<evidence type="ECO:0000256" key="1">
    <source>
        <dbReference type="SAM" id="MobiDB-lite"/>
    </source>
</evidence>
<protein>
    <submittedName>
        <fullName evidence="3">Toll/interleukin-1 receptor domain-containing protein</fullName>
    </submittedName>
</protein>
<evidence type="ECO:0000313" key="3">
    <source>
        <dbReference type="EMBL" id="QXJ22363.1"/>
    </source>
</evidence>
<dbReference type="SUPFAM" id="SSF52200">
    <property type="entry name" value="Toll/Interleukin receptor TIR domain"/>
    <property type="match status" value="1"/>
</dbReference>
<name>A0ABX8QUC7_9ACTN</name>
<evidence type="ECO:0000313" key="4">
    <source>
        <dbReference type="Proteomes" id="UP001049518"/>
    </source>
</evidence>
<feature type="region of interest" description="Disordered" evidence="1">
    <location>
        <begin position="30"/>
        <end position="75"/>
    </location>
</feature>
<evidence type="ECO:0000259" key="2">
    <source>
        <dbReference type="PROSITE" id="PS50104"/>
    </source>
</evidence>
<feature type="compositionally biased region" description="Pro residues" evidence="1">
    <location>
        <begin position="46"/>
        <end position="57"/>
    </location>
</feature>
<dbReference type="EMBL" id="CP059572">
    <property type="protein sequence ID" value="QXJ22363.1"/>
    <property type="molecule type" value="Genomic_DNA"/>
</dbReference>
<accession>A0ABX8QUC7</accession>
<gene>
    <name evidence="3" type="ORF">AGRA3207_003352</name>
</gene>
<organism evidence="3 4">
    <name type="scientific">Actinomadura graeca</name>
    <dbReference type="NCBI Taxonomy" id="2750812"/>
    <lineage>
        <taxon>Bacteria</taxon>
        <taxon>Bacillati</taxon>
        <taxon>Actinomycetota</taxon>
        <taxon>Actinomycetes</taxon>
        <taxon>Streptosporangiales</taxon>
        <taxon>Thermomonosporaceae</taxon>
        <taxon>Actinomadura</taxon>
    </lineage>
</organism>
<dbReference type="Gene3D" id="3.40.50.10140">
    <property type="entry name" value="Toll/interleukin-1 receptor homology (TIR) domain"/>
    <property type="match status" value="1"/>
</dbReference>
<dbReference type="Proteomes" id="UP001049518">
    <property type="component" value="Chromosome"/>
</dbReference>
<proteinExistence type="predicted"/>
<feature type="domain" description="TIR" evidence="2">
    <location>
        <begin position="75"/>
        <end position="203"/>
    </location>
</feature>
<dbReference type="PROSITE" id="PS50104">
    <property type="entry name" value="TIR"/>
    <property type="match status" value="1"/>
</dbReference>
<dbReference type="Pfam" id="PF13676">
    <property type="entry name" value="TIR_2"/>
    <property type="match status" value="1"/>
</dbReference>
<keyword evidence="4" id="KW-1185">Reference proteome</keyword>
<dbReference type="InterPro" id="IPR035897">
    <property type="entry name" value="Toll_tir_struct_dom_sf"/>
</dbReference>
<keyword evidence="3" id="KW-0675">Receptor</keyword>